<dbReference type="AlphaFoldDB" id="A0A284R1Z7"/>
<dbReference type="EMBL" id="FUEG01000003">
    <property type="protein sequence ID" value="SJL02728.1"/>
    <property type="molecule type" value="Genomic_DNA"/>
</dbReference>
<reference evidence="2" key="1">
    <citation type="journal article" date="2017" name="Nat. Ecol. Evol.">
        <title>Genome expansion and lineage-specific genetic innovations in the forest pathogenic fungi Armillaria.</title>
        <authorList>
            <person name="Sipos G."/>
            <person name="Prasanna A.N."/>
            <person name="Walter M.C."/>
            <person name="O'Connor E."/>
            <person name="Balint B."/>
            <person name="Krizsan K."/>
            <person name="Kiss B."/>
            <person name="Hess J."/>
            <person name="Varga T."/>
            <person name="Slot J."/>
            <person name="Riley R."/>
            <person name="Boka B."/>
            <person name="Rigling D."/>
            <person name="Barry K."/>
            <person name="Lee J."/>
            <person name="Mihaltcheva S."/>
            <person name="LaButti K."/>
            <person name="Lipzen A."/>
            <person name="Waldron R."/>
            <person name="Moloney N.M."/>
            <person name="Sperisen C."/>
            <person name="Kredics L."/>
            <person name="Vagvoelgyi C."/>
            <person name="Patrignani A."/>
            <person name="Fitzpatrick D."/>
            <person name="Nagy I."/>
            <person name="Doyle S."/>
            <person name="Anderson J.B."/>
            <person name="Grigoriev I.V."/>
            <person name="Gueldener U."/>
            <person name="Muensterkoetter M."/>
            <person name="Nagy L.G."/>
        </authorList>
    </citation>
    <scope>NUCLEOTIDE SEQUENCE [LARGE SCALE GENOMIC DNA]</scope>
    <source>
        <strain evidence="2">C18/9</strain>
    </source>
</reference>
<evidence type="ECO:0000313" key="1">
    <source>
        <dbReference type="EMBL" id="SJL02728.1"/>
    </source>
</evidence>
<protein>
    <submittedName>
        <fullName evidence="1">Uncharacterized protein</fullName>
    </submittedName>
</protein>
<name>A0A284R1Z7_ARMOS</name>
<accession>A0A284R1Z7</accession>
<evidence type="ECO:0000313" key="2">
    <source>
        <dbReference type="Proteomes" id="UP000219338"/>
    </source>
</evidence>
<gene>
    <name evidence="1" type="ORF">ARMOST_06064</name>
</gene>
<organism evidence="1 2">
    <name type="scientific">Armillaria ostoyae</name>
    <name type="common">Armillaria root rot fungus</name>
    <dbReference type="NCBI Taxonomy" id="47428"/>
    <lineage>
        <taxon>Eukaryota</taxon>
        <taxon>Fungi</taxon>
        <taxon>Dikarya</taxon>
        <taxon>Basidiomycota</taxon>
        <taxon>Agaricomycotina</taxon>
        <taxon>Agaricomycetes</taxon>
        <taxon>Agaricomycetidae</taxon>
        <taxon>Agaricales</taxon>
        <taxon>Marasmiineae</taxon>
        <taxon>Physalacriaceae</taxon>
        <taxon>Armillaria</taxon>
    </lineage>
</organism>
<proteinExistence type="predicted"/>
<keyword evidence="2" id="KW-1185">Reference proteome</keyword>
<sequence length="131" mass="15354">MLWCFFNTLIHRHHSNYQSFLHLSDIHKQSSITIPDQFRATFMPDLRRTVEELGLDMEHQGYAVARNAQSYDIPVQKPRFHIDSFLVWDNADCRSPYDTLMEPAKPVGWLVKFPERLATIFGHAAVHLNRC</sequence>
<dbReference type="Proteomes" id="UP000219338">
    <property type="component" value="Unassembled WGS sequence"/>
</dbReference>